<proteinExistence type="predicted"/>
<comment type="caution">
    <text evidence="2">The sequence shown here is derived from an EMBL/GenBank/DDBJ whole genome shotgun (WGS) entry which is preliminary data.</text>
</comment>
<dbReference type="Proteomes" id="UP001396898">
    <property type="component" value="Unassembled WGS sequence"/>
</dbReference>
<evidence type="ECO:0008006" key="4">
    <source>
        <dbReference type="Google" id="ProtNLM"/>
    </source>
</evidence>
<feature type="region of interest" description="Disordered" evidence="1">
    <location>
        <begin position="64"/>
        <end position="142"/>
    </location>
</feature>
<reference evidence="2 3" key="1">
    <citation type="submission" date="2023-01" db="EMBL/GenBank/DDBJ databases">
        <title>Analysis of 21 Apiospora genomes using comparative genomics revels a genus with tremendous synthesis potential of carbohydrate active enzymes and secondary metabolites.</title>
        <authorList>
            <person name="Sorensen T."/>
        </authorList>
    </citation>
    <scope>NUCLEOTIDE SEQUENCE [LARGE SCALE GENOMIC DNA]</scope>
    <source>
        <strain evidence="2 3">CBS 20057</strain>
    </source>
</reference>
<dbReference type="EMBL" id="JAQQWI010000017">
    <property type="protein sequence ID" value="KAK8005956.1"/>
    <property type="molecule type" value="Genomic_DNA"/>
</dbReference>
<evidence type="ECO:0000313" key="3">
    <source>
        <dbReference type="Proteomes" id="UP001396898"/>
    </source>
</evidence>
<keyword evidence="3" id="KW-1185">Reference proteome</keyword>
<protein>
    <recommendedName>
        <fullName evidence="4">HNH nuclease domain-containing protein</fullName>
    </recommendedName>
</protein>
<feature type="compositionally biased region" description="Basic and acidic residues" evidence="1">
    <location>
        <begin position="117"/>
        <end position="131"/>
    </location>
</feature>
<accession>A0ABR1R9D9</accession>
<gene>
    <name evidence="2" type="ORF">PG991_012253</name>
</gene>
<organism evidence="2 3">
    <name type="scientific">Apiospora marii</name>
    <dbReference type="NCBI Taxonomy" id="335849"/>
    <lineage>
        <taxon>Eukaryota</taxon>
        <taxon>Fungi</taxon>
        <taxon>Dikarya</taxon>
        <taxon>Ascomycota</taxon>
        <taxon>Pezizomycotina</taxon>
        <taxon>Sordariomycetes</taxon>
        <taxon>Xylariomycetidae</taxon>
        <taxon>Amphisphaeriales</taxon>
        <taxon>Apiosporaceae</taxon>
        <taxon>Apiospora</taxon>
    </lineage>
</organism>
<name>A0ABR1R9D9_9PEZI</name>
<evidence type="ECO:0000256" key="1">
    <source>
        <dbReference type="SAM" id="MobiDB-lite"/>
    </source>
</evidence>
<evidence type="ECO:0000313" key="2">
    <source>
        <dbReference type="EMBL" id="KAK8005956.1"/>
    </source>
</evidence>
<sequence length="467" mass="52888">MFPSSSKSQSQSSTSTSSLVWYGHLPCVCSSTKGCNSHVESETDAFYNPLLPPNAPARLVCDGNQSRISRKRPRNSFGSELSGLSRPSRSKEQEGFFQGVSNRLRNRWSRRSSSPKSHIEAQHPPQDHSMAEDDPPAYSPPAYSELEQFTTHLQQPPPFWSASTLEPGSDSGVSYYPGHCPTIDSSWSQMSVKINPMDPRVVPRTILPFEEASFATLAPLHPSMPYHLAFYHLHWARRAIEKRDALKETSRLMECAGESLASPNNQAGPRYQWSSELYWTTKLVQKQELRYRVDARGTNNSGIDIIHVPPHHRVSGPVADRERIRRSLGVGDRNGRLAKLHICPICYCDLEQSLEVRGNEVHVRFTVYKDLGDGIDRFDPKWRALLTGEGSGTTRQHARYIDGPQKYQVYWQVWQAAYFLKRPNLHLVRFKTGSGEDFNGLYRINITDPRMREEARDVVAWTGSSSS</sequence>